<name>A0A2T1A234_9ACTN</name>
<organism evidence="3 4">
    <name type="scientific">Antricoccus suffuscus</name>
    <dbReference type="NCBI Taxonomy" id="1629062"/>
    <lineage>
        <taxon>Bacteria</taxon>
        <taxon>Bacillati</taxon>
        <taxon>Actinomycetota</taxon>
        <taxon>Actinomycetes</taxon>
        <taxon>Geodermatophilales</taxon>
        <taxon>Antricoccaceae</taxon>
        <taxon>Antricoccus</taxon>
    </lineage>
</organism>
<evidence type="ECO:0000256" key="2">
    <source>
        <dbReference type="SAM" id="Phobius"/>
    </source>
</evidence>
<keyword evidence="2" id="KW-0812">Transmembrane</keyword>
<accession>A0A2T1A234</accession>
<dbReference type="EMBL" id="PVUE01000004">
    <property type="protein sequence ID" value="PRZ42669.1"/>
    <property type="molecule type" value="Genomic_DNA"/>
</dbReference>
<comment type="caution">
    <text evidence="3">The sequence shown here is derived from an EMBL/GenBank/DDBJ whole genome shotgun (WGS) entry which is preliminary data.</text>
</comment>
<keyword evidence="2" id="KW-0472">Membrane</keyword>
<protein>
    <submittedName>
        <fullName evidence="3">Uncharacterized protein</fullName>
    </submittedName>
</protein>
<feature type="region of interest" description="Disordered" evidence="1">
    <location>
        <begin position="99"/>
        <end position="167"/>
    </location>
</feature>
<feature type="region of interest" description="Disordered" evidence="1">
    <location>
        <begin position="207"/>
        <end position="226"/>
    </location>
</feature>
<dbReference type="OrthoDB" id="4566632at2"/>
<keyword evidence="2" id="KW-1133">Transmembrane helix</keyword>
<reference evidence="3 4" key="1">
    <citation type="submission" date="2018-03" db="EMBL/GenBank/DDBJ databases">
        <title>Genomic Encyclopedia of Archaeal and Bacterial Type Strains, Phase II (KMG-II): from individual species to whole genera.</title>
        <authorList>
            <person name="Goeker M."/>
        </authorList>
    </citation>
    <scope>NUCLEOTIDE SEQUENCE [LARGE SCALE GENOMIC DNA]</scope>
    <source>
        <strain evidence="3 4">DSM 100065</strain>
    </source>
</reference>
<dbReference type="Proteomes" id="UP000237752">
    <property type="component" value="Unassembled WGS sequence"/>
</dbReference>
<keyword evidence="4" id="KW-1185">Reference proteome</keyword>
<evidence type="ECO:0000313" key="3">
    <source>
        <dbReference type="EMBL" id="PRZ42669.1"/>
    </source>
</evidence>
<proteinExistence type="predicted"/>
<sequence length="323" mass="32721">MTFDDRNAGPGDPSACPDVETLADFHAGVLNRADHARIAEIVATNVQAQEIIAALDATQAQLSALPPVEIPADVAARIERALAAEGGRSEPVRDTVRHLRASPPAPGAGQPAETTPHAGHHATPARPGAVLPPAPTRAAGPGGPRHSGPDTSAPGPAGPPGPGNVVDFQSARAKRSSRTKMLLGAAAAVIVIGGGGAIAFSQSGGTNDGNVASGHSSKADNSSVTGTDLTNVAASEVTDSASIDNNKATYGIAGEMSKPDSRQKCISEIPKRPIAGPTAVQKGTYDGTEAYAFVFPAKNDQLRMIVVKADDCGTVLKDVVQNP</sequence>
<gene>
    <name evidence="3" type="ORF">CLV47_10413</name>
</gene>
<dbReference type="AlphaFoldDB" id="A0A2T1A234"/>
<evidence type="ECO:0000256" key="1">
    <source>
        <dbReference type="SAM" id="MobiDB-lite"/>
    </source>
</evidence>
<feature type="transmembrane region" description="Helical" evidence="2">
    <location>
        <begin position="181"/>
        <end position="200"/>
    </location>
</feature>
<dbReference type="RefSeq" id="WP_106348217.1">
    <property type="nucleotide sequence ID" value="NZ_PVUE01000004.1"/>
</dbReference>
<evidence type="ECO:0000313" key="4">
    <source>
        <dbReference type="Proteomes" id="UP000237752"/>
    </source>
</evidence>